<accession>A0A1Y2J0F7</accession>
<protein>
    <submittedName>
        <fullName evidence="1">Uncharacterized protein</fullName>
    </submittedName>
</protein>
<keyword evidence="2" id="KW-1185">Reference proteome</keyword>
<evidence type="ECO:0000313" key="1">
    <source>
        <dbReference type="EMBL" id="OSD06878.1"/>
    </source>
</evidence>
<dbReference type="AlphaFoldDB" id="A0A1Y2J0F7"/>
<proteinExistence type="predicted"/>
<name>A0A1Y2J0F7_TRAC3</name>
<dbReference type="EMBL" id="KZ084089">
    <property type="protein sequence ID" value="OSD06878.1"/>
    <property type="molecule type" value="Genomic_DNA"/>
</dbReference>
<evidence type="ECO:0000313" key="2">
    <source>
        <dbReference type="Proteomes" id="UP000193067"/>
    </source>
</evidence>
<organism evidence="1 2">
    <name type="scientific">Trametes coccinea (strain BRFM310)</name>
    <name type="common">Pycnoporus coccineus</name>
    <dbReference type="NCBI Taxonomy" id="1353009"/>
    <lineage>
        <taxon>Eukaryota</taxon>
        <taxon>Fungi</taxon>
        <taxon>Dikarya</taxon>
        <taxon>Basidiomycota</taxon>
        <taxon>Agaricomycotina</taxon>
        <taxon>Agaricomycetes</taxon>
        <taxon>Polyporales</taxon>
        <taxon>Polyporaceae</taxon>
        <taxon>Trametes</taxon>
    </lineage>
</organism>
<reference evidence="1 2" key="1">
    <citation type="journal article" date="2015" name="Biotechnol. Biofuels">
        <title>Enhanced degradation of softwood versus hardwood by the white-rot fungus Pycnoporus coccineus.</title>
        <authorList>
            <person name="Couturier M."/>
            <person name="Navarro D."/>
            <person name="Chevret D."/>
            <person name="Henrissat B."/>
            <person name="Piumi F."/>
            <person name="Ruiz-Duenas F.J."/>
            <person name="Martinez A.T."/>
            <person name="Grigoriev I.V."/>
            <person name="Riley R."/>
            <person name="Lipzen A."/>
            <person name="Berrin J.G."/>
            <person name="Master E.R."/>
            <person name="Rosso M.N."/>
        </authorList>
    </citation>
    <scope>NUCLEOTIDE SEQUENCE [LARGE SCALE GENOMIC DNA]</scope>
    <source>
        <strain evidence="1 2">BRFM310</strain>
    </source>
</reference>
<gene>
    <name evidence="1" type="ORF">PYCCODRAFT_775731</name>
</gene>
<sequence length="240" mass="25955">MTPEAAASLARAIYLSASTARCHACQVRRASFSVLRFERRLDRAFAHLPFPSSASRRSTILRLSVCPPAGLLLLNRIQMDGCGRGRGCGRAGSWKTNAAVGRAAQRHRARVCVCAHRYLQAPRCAMVPQALSREPARRDGGPNGVTRPYDSAPAMEAITICGRMGAVCVQRLYAHHHRSRHTADRARASPACHIQYRTASWRLLATCSARLSSEVRFAPAPSRAPEVPGCGIEMGGPGCA</sequence>
<dbReference type="Proteomes" id="UP000193067">
    <property type="component" value="Unassembled WGS sequence"/>
</dbReference>